<dbReference type="PROSITE" id="PS50983">
    <property type="entry name" value="FE_B12_PBP"/>
    <property type="match status" value="1"/>
</dbReference>
<dbReference type="GO" id="GO:0071281">
    <property type="term" value="P:cellular response to iron ion"/>
    <property type="evidence" value="ECO:0007669"/>
    <property type="project" value="TreeGrafter"/>
</dbReference>
<name>A0A1M4PLP8_9FIRM</name>
<keyword evidence="4" id="KW-1185">Reference proteome</keyword>
<evidence type="ECO:0000313" key="3">
    <source>
        <dbReference type="EMBL" id="SHD76387.1"/>
    </source>
</evidence>
<evidence type="ECO:0000259" key="2">
    <source>
        <dbReference type="PROSITE" id="PS50983"/>
    </source>
</evidence>
<comment type="similarity">
    <text evidence="1">Belongs to the bacterial solute-binding protein 8 family.</text>
</comment>
<dbReference type="Proteomes" id="UP000245423">
    <property type="component" value="Chromosome 1"/>
</dbReference>
<organism evidence="3 4">
    <name type="scientific">[Clostridium] ultunense Esp</name>
    <dbReference type="NCBI Taxonomy" id="1288971"/>
    <lineage>
        <taxon>Bacteria</taxon>
        <taxon>Bacillati</taxon>
        <taxon>Bacillota</taxon>
        <taxon>Tissierellia</taxon>
        <taxon>Tissierellales</taxon>
        <taxon>Tepidimicrobiaceae</taxon>
        <taxon>Schnuerera</taxon>
    </lineage>
</organism>
<dbReference type="InterPro" id="IPR050902">
    <property type="entry name" value="ABC_Transporter_SBP"/>
</dbReference>
<evidence type="ECO:0000256" key="1">
    <source>
        <dbReference type="ARBA" id="ARBA00008814"/>
    </source>
</evidence>
<dbReference type="PANTHER" id="PTHR30535">
    <property type="entry name" value="VITAMIN B12-BINDING PROTEIN"/>
    <property type="match status" value="1"/>
</dbReference>
<feature type="domain" description="Fe/B12 periplasmic-binding" evidence="2">
    <location>
        <begin position="55"/>
        <end position="324"/>
    </location>
</feature>
<dbReference type="InterPro" id="IPR002491">
    <property type="entry name" value="ABC_transptr_periplasmic_BD"/>
</dbReference>
<proteinExistence type="inferred from homology"/>
<protein>
    <submittedName>
        <fullName evidence="3">ABC-type transporter, periplasmic subunit</fullName>
    </submittedName>
</protein>
<dbReference type="EMBL" id="LT669839">
    <property type="protein sequence ID" value="SHD76387.1"/>
    <property type="molecule type" value="Genomic_DNA"/>
</dbReference>
<dbReference type="RefSeq" id="WP_025640671.1">
    <property type="nucleotide sequence ID" value="NZ_LT669839.1"/>
</dbReference>
<dbReference type="Gene3D" id="1.20.58.2180">
    <property type="match status" value="1"/>
</dbReference>
<dbReference type="Pfam" id="PF01497">
    <property type="entry name" value="Peripla_BP_2"/>
    <property type="match status" value="1"/>
</dbReference>
<gene>
    <name evidence="3" type="ORF">CUESP1_1011</name>
</gene>
<reference evidence="3 4" key="1">
    <citation type="submission" date="2016-11" db="EMBL/GenBank/DDBJ databases">
        <authorList>
            <person name="Manzoor S."/>
        </authorList>
    </citation>
    <scope>NUCLEOTIDE SEQUENCE [LARGE SCALE GENOMIC DNA]</scope>
    <source>
        <strain evidence="3">Clostridium ultunense strain Esp</strain>
    </source>
</reference>
<dbReference type="OrthoDB" id="9787830at2"/>
<dbReference type="AlphaFoldDB" id="A0A1M4PLP8"/>
<dbReference type="PANTHER" id="PTHR30535:SF34">
    <property type="entry name" value="MOLYBDATE-BINDING PROTEIN MOLA"/>
    <property type="match status" value="1"/>
</dbReference>
<dbReference type="PROSITE" id="PS51257">
    <property type="entry name" value="PROKAR_LIPOPROTEIN"/>
    <property type="match status" value="1"/>
</dbReference>
<dbReference type="Gene3D" id="3.40.50.1980">
    <property type="entry name" value="Nitrogenase molybdenum iron protein domain"/>
    <property type="match status" value="2"/>
</dbReference>
<evidence type="ECO:0000313" key="4">
    <source>
        <dbReference type="Proteomes" id="UP000245423"/>
    </source>
</evidence>
<dbReference type="SUPFAM" id="SSF53807">
    <property type="entry name" value="Helical backbone' metal receptor"/>
    <property type="match status" value="1"/>
</dbReference>
<accession>A0A1M4PLP8</accession>
<sequence length="360" mass="41444">MFKRSISLLIVLVLVFSLLVGCNNEAVNEDLGDEEYIEIKDMAGRIVLVPAKAEKVFATIPTGTILLYSLNPEKMIGWNYDLREGEKRFIDEEYHDLPNLGGAGKNAINIEEMLKMDPAFLIIMEELDEDTISKAEELEEQTGKPVILLDSDLHKLDEAYKILGKALREEERAEKLGNYCKETMEDIENNISRINKEEKVRVYYAEGPNGLETEPSDSWHAEIIDMVGGENVAEVELKGDKGKSEVSIEQLLIWNPDLIISWDDERGGYYSGIFEDSAWQSIKAVENGEIYEIPNKPFNWFDRPPSVNRILGVKWLGNLLYPDIFDYNMEEEVKEFYNLFYHYQLTEGEIEELLRNSTRY</sequence>